<proteinExistence type="predicted"/>
<name>A0A0D9QGP4_PLAFR</name>
<evidence type="ECO:0000313" key="1">
    <source>
        <dbReference type="EMBL" id="KJP86225.1"/>
    </source>
</evidence>
<dbReference type="GeneID" id="24269433"/>
<dbReference type="VEuPathDB" id="PlasmoDB:AK88_04119"/>
<reference evidence="1 2" key="1">
    <citation type="submission" date="2014-03" db="EMBL/GenBank/DDBJ databases">
        <title>The Genome Sequence of Plasmodium fragile nilgiri.</title>
        <authorList>
            <consortium name="The Broad Institute Genomics Platform"/>
            <consortium name="The Broad Institute Genome Sequencing Center for Infectious Disease"/>
            <person name="Neafsey D."/>
            <person name="Duraisingh M."/>
            <person name="Young S.K."/>
            <person name="Zeng Q."/>
            <person name="Gargeya S."/>
            <person name="Abouelleil A."/>
            <person name="Alvarado L."/>
            <person name="Chapman S.B."/>
            <person name="Gainer-Dewar J."/>
            <person name="Goldberg J."/>
            <person name="Griggs A."/>
            <person name="Gujja S."/>
            <person name="Hansen M."/>
            <person name="Howarth C."/>
            <person name="Imamovic A."/>
            <person name="Larimer J."/>
            <person name="Pearson M."/>
            <person name="Poon T.W."/>
            <person name="Priest M."/>
            <person name="Roberts A."/>
            <person name="Saif S."/>
            <person name="Shea T."/>
            <person name="Sykes S."/>
            <person name="Wortman J."/>
            <person name="Nusbaum C."/>
            <person name="Birren B."/>
        </authorList>
    </citation>
    <scope>NUCLEOTIDE SEQUENCE [LARGE SCALE GENOMIC DNA]</scope>
    <source>
        <strain evidence="2">nilgiri</strain>
    </source>
</reference>
<protein>
    <submittedName>
        <fullName evidence="1">Uncharacterized protein</fullName>
    </submittedName>
</protein>
<sequence>MTRSTSQKVAYQLAPTNMTLYRNGKSGNNAWQAKLSRPICDMFKREHGKRKSIEWDRKMNSVTTFVALVNKVLTGKGAVLSIHFKMLKWGDKKKASNLVLGVPHQEEDPYYNRKKFAPKVYLNLLPI</sequence>
<dbReference type="AlphaFoldDB" id="A0A0D9QGP4"/>
<keyword evidence="2" id="KW-1185">Reference proteome</keyword>
<evidence type="ECO:0000313" key="2">
    <source>
        <dbReference type="Proteomes" id="UP000054561"/>
    </source>
</evidence>
<accession>A0A0D9QGP4</accession>
<organism evidence="1 2">
    <name type="scientific">Plasmodium fragile</name>
    <dbReference type="NCBI Taxonomy" id="5857"/>
    <lineage>
        <taxon>Eukaryota</taxon>
        <taxon>Sar</taxon>
        <taxon>Alveolata</taxon>
        <taxon>Apicomplexa</taxon>
        <taxon>Aconoidasida</taxon>
        <taxon>Haemosporida</taxon>
        <taxon>Plasmodiidae</taxon>
        <taxon>Plasmodium</taxon>
        <taxon>Plasmodium (Plasmodium)</taxon>
    </lineage>
</organism>
<dbReference type="Proteomes" id="UP000054561">
    <property type="component" value="Unassembled WGS sequence"/>
</dbReference>
<gene>
    <name evidence="1" type="ORF">AK88_04119</name>
</gene>
<dbReference type="RefSeq" id="XP_012337152.1">
    <property type="nucleotide sequence ID" value="XM_012481729.1"/>
</dbReference>
<dbReference type="EMBL" id="KQ001698">
    <property type="protein sequence ID" value="KJP86225.1"/>
    <property type="molecule type" value="Genomic_DNA"/>
</dbReference>